<comment type="caution">
    <text evidence="2">The sequence shown here is derived from an EMBL/GenBank/DDBJ whole genome shotgun (WGS) entry which is preliminary data.</text>
</comment>
<keyword evidence="1" id="KW-1133">Transmembrane helix</keyword>
<protein>
    <submittedName>
        <fullName evidence="2">DUF2189 domain-containing protein</fullName>
    </submittedName>
</protein>
<keyword evidence="1" id="KW-0812">Transmembrane</keyword>
<evidence type="ECO:0000256" key="1">
    <source>
        <dbReference type="SAM" id="Phobius"/>
    </source>
</evidence>
<feature type="transmembrane region" description="Helical" evidence="1">
    <location>
        <begin position="97"/>
        <end position="117"/>
    </location>
</feature>
<accession>A0ABW4MWW2</accession>
<reference evidence="3" key="1">
    <citation type="journal article" date="2019" name="Int. J. Syst. Evol. Microbiol.">
        <title>The Global Catalogue of Microorganisms (GCM) 10K type strain sequencing project: providing services to taxonomists for standard genome sequencing and annotation.</title>
        <authorList>
            <consortium name="The Broad Institute Genomics Platform"/>
            <consortium name="The Broad Institute Genome Sequencing Center for Infectious Disease"/>
            <person name="Wu L."/>
            <person name="Ma J."/>
        </authorList>
    </citation>
    <scope>NUCLEOTIDE SEQUENCE [LARGE SCALE GENOMIC DNA]</scope>
    <source>
        <strain evidence="3">DFY28</strain>
    </source>
</reference>
<evidence type="ECO:0000313" key="3">
    <source>
        <dbReference type="Proteomes" id="UP001597237"/>
    </source>
</evidence>
<evidence type="ECO:0000313" key="2">
    <source>
        <dbReference type="EMBL" id="MFD1782268.1"/>
    </source>
</evidence>
<organism evidence="2 3">
    <name type="scientific">Phenylobacterium terrae</name>
    <dbReference type="NCBI Taxonomy" id="2665495"/>
    <lineage>
        <taxon>Bacteria</taxon>
        <taxon>Pseudomonadati</taxon>
        <taxon>Pseudomonadota</taxon>
        <taxon>Alphaproteobacteria</taxon>
        <taxon>Caulobacterales</taxon>
        <taxon>Caulobacteraceae</taxon>
        <taxon>Phenylobacterium</taxon>
    </lineage>
</organism>
<gene>
    <name evidence="2" type="ORF">ACFSC0_02595</name>
</gene>
<feature type="transmembrane region" description="Helical" evidence="1">
    <location>
        <begin position="192"/>
        <end position="219"/>
    </location>
</feature>
<dbReference type="RefSeq" id="WP_377280672.1">
    <property type="nucleotide sequence ID" value="NZ_JBHRSI010000001.1"/>
</dbReference>
<dbReference type="Proteomes" id="UP001597237">
    <property type="component" value="Unassembled WGS sequence"/>
</dbReference>
<dbReference type="Pfam" id="PF09955">
    <property type="entry name" value="DUF2189"/>
    <property type="match status" value="1"/>
</dbReference>
<keyword evidence="1" id="KW-0472">Membrane</keyword>
<dbReference type="InterPro" id="IPR018692">
    <property type="entry name" value="DUF2189"/>
</dbReference>
<proteinExistence type="predicted"/>
<keyword evidence="3" id="KW-1185">Reference proteome</keyword>
<sequence length="294" mass="30505">MPADNHIRNPFEMAVSGLGAVMSDAGRAVAQAKPRTAETVEAPAIRPIATRDLTDALRRGAADVGAARDDVLFIALIYPLAGLLIATAVFQNRLTPLIFPLVAGFALLGPLAAVGLYEISRRRERGEPVSASTPLAVLRSPAIGDILRLGALLVAIFAAWLVAAWAIYAATLGPQPPASIGAFASEVLTTPAGWAMIVIGIGVGALFAVAAFALSVISFPLMLDRHVPMSTAVRASIDAVKASPKAMFTWGLIVAGLLVLGSLPALVGLVFVMPLLGHATWHLYRKVTGEGPAA</sequence>
<name>A0ABW4MWW2_9CAUL</name>
<feature type="transmembrane region" description="Helical" evidence="1">
    <location>
        <begin position="71"/>
        <end position="91"/>
    </location>
</feature>
<dbReference type="EMBL" id="JBHUEY010000001">
    <property type="protein sequence ID" value="MFD1782268.1"/>
    <property type="molecule type" value="Genomic_DNA"/>
</dbReference>
<feature type="transmembrane region" description="Helical" evidence="1">
    <location>
        <begin position="149"/>
        <end position="172"/>
    </location>
</feature>
<feature type="transmembrane region" description="Helical" evidence="1">
    <location>
        <begin position="250"/>
        <end position="276"/>
    </location>
</feature>